<keyword evidence="2" id="KW-1185">Reference proteome</keyword>
<sequence length="121" mass="13266">MQAAISGLHAQSPTWEDTDWPQISALYALLYQIQPSVVVRINQAMAVSYAHSVSHAIALLDSIADDPQIAGYQPYHTARADLLERAGDRFSASESYVTAIALTDEAPNRAFLQRKLDALSH</sequence>
<proteinExistence type="predicted"/>
<dbReference type="RefSeq" id="WP_342077071.1">
    <property type="nucleotide sequence ID" value="NZ_CP151767.2"/>
</dbReference>
<organism evidence="1 2">
    <name type="scientific">Yoonia rhodophyticola</name>
    <dbReference type="NCBI Taxonomy" id="3137370"/>
    <lineage>
        <taxon>Bacteria</taxon>
        <taxon>Pseudomonadati</taxon>
        <taxon>Pseudomonadota</taxon>
        <taxon>Alphaproteobacteria</taxon>
        <taxon>Rhodobacterales</taxon>
        <taxon>Paracoccaceae</taxon>
        <taxon>Yoonia</taxon>
    </lineage>
</organism>
<dbReference type="KEGG" id="yrh:AABB31_02055"/>
<dbReference type="PANTHER" id="PTHR47756">
    <property type="entry name" value="BLL6612 PROTEIN-RELATED"/>
    <property type="match status" value="1"/>
</dbReference>
<reference evidence="2" key="1">
    <citation type="submission" date="2024-04" db="EMBL/GenBank/DDBJ databases">
        <title>Phylogenomic analyses of a clade within the roseobacter group suggest taxonomic reassignments of species of the genera Aestuariivita, Citreicella, Loktanella, Nautella, Pelagibaca, Ruegeria, Thalassobius, Thiobacimonas and Tropicibacter, and the proposal o.</title>
        <authorList>
            <person name="Jeon C.O."/>
        </authorList>
    </citation>
    <scope>NUCLEOTIDE SEQUENCE [LARGE SCALE GENOMIC DNA]</scope>
    <source>
        <strain evidence="2">SS1-5</strain>
    </source>
</reference>
<dbReference type="EMBL" id="CP151767">
    <property type="protein sequence ID" value="WZU67771.1"/>
    <property type="molecule type" value="Genomic_DNA"/>
</dbReference>
<reference evidence="1 2" key="2">
    <citation type="submission" date="2024-08" db="EMBL/GenBank/DDBJ databases">
        <title>Phylogenomic analyses of a clade within the roseobacter group suggest taxonomic reassignments of species of the genera Aestuariivita, Citreicella, Loktanella, Nautella, Pelagibaca, Ruegeria, Thalassobius, Thiobacimonas and Tropicibacter, and the proposal o.</title>
        <authorList>
            <person name="Jeon C.O."/>
        </authorList>
    </citation>
    <scope>NUCLEOTIDE SEQUENCE [LARGE SCALE GENOMIC DNA]</scope>
    <source>
        <strain evidence="1 2">SS1-5</strain>
    </source>
</reference>
<accession>A0AAN0NJ17</accession>
<evidence type="ECO:0000313" key="1">
    <source>
        <dbReference type="EMBL" id="WZU67771.1"/>
    </source>
</evidence>
<gene>
    <name evidence="1" type="ORF">AABB31_02055</name>
</gene>
<evidence type="ECO:0000313" key="2">
    <source>
        <dbReference type="Proteomes" id="UP001470809"/>
    </source>
</evidence>
<dbReference type="Proteomes" id="UP001470809">
    <property type="component" value="Chromosome"/>
</dbReference>
<name>A0AAN0NJ17_9RHOB</name>
<protein>
    <submittedName>
        <fullName evidence="1">Uncharacterized protein</fullName>
    </submittedName>
</protein>
<dbReference type="AlphaFoldDB" id="A0AAN0NJ17"/>
<dbReference type="PANTHER" id="PTHR47756:SF2">
    <property type="entry name" value="BLL6612 PROTEIN"/>
    <property type="match status" value="1"/>
</dbReference>